<keyword evidence="6 9" id="KW-1133">Transmembrane helix</keyword>
<feature type="transmembrane region" description="Helical" evidence="9">
    <location>
        <begin position="275"/>
        <end position="291"/>
    </location>
</feature>
<evidence type="ECO:0000313" key="11">
    <source>
        <dbReference type="Proteomes" id="UP000427906"/>
    </source>
</evidence>
<dbReference type="PANTHER" id="PTHR11795">
    <property type="entry name" value="BRANCHED-CHAIN AMINO ACID TRANSPORT SYSTEM PERMEASE PROTEIN LIVH"/>
    <property type="match status" value="1"/>
</dbReference>
<sequence length="299" mass="32420">MTMNEDTLFLIYELIDVIISGLTNGSVYALMAVGLTLVYGVTKAFNFAYGSFFNLGGYFAWIMINFVGLVGGYFSVFLAVVPLMFAVGYALEKTMVAPLRKRDEWEMKVMMLTLGLALFMDNLYAVVFGGRVKSLPAILEGTLETGNLVFSYQDIMIFFLSISGILLFGWILNNTRTGMAVQAVAQNPEGARIVGIPKNRIFAATFAISTAMVGFGGILLSQKYFISPMSGGAIMIKSWVITAFGGMGSIRGGLYAAFIIGMLEAFVGWTFGMSYGMIALFVLLLTTLAVRPQGLMGKG</sequence>
<comment type="subcellular location">
    <subcellularLocation>
        <location evidence="1">Cell membrane</location>
        <topology evidence="1">Multi-pass membrane protein</topology>
    </subcellularLocation>
</comment>
<evidence type="ECO:0000256" key="8">
    <source>
        <dbReference type="ARBA" id="ARBA00037998"/>
    </source>
</evidence>
<dbReference type="Pfam" id="PF02653">
    <property type="entry name" value="BPD_transp_2"/>
    <property type="match status" value="1"/>
</dbReference>
<dbReference type="KEGG" id="dalk:DSCA_24870"/>
<name>A0A5K7YV50_9BACT</name>
<evidence type="ECO:0000256" key="3">
    <source>
        <dbReference type="ARBA" id="ARBA00022475"/>
    </source>
</evidence>
<protein>
    <submittedName>
        <fullName evidence="10">Branched-chain amino acid ABC transporter permease</fullName>
    </submittedName>
</protein>
<evidence type="ECO:0000256" key="2">
    <source>
        <dbReference type="ARBA" id="ARBA00022448"/>
    </source>
</evidence>
<evidence type="ECO:0000256" key="6">
    <source>
        <dbReference type="ARBA" id="ARBA00022989"/>
    </source>
</evidence>
<keyword evidence="4 9" id="KW-0812">Transmembrane</keyword>
<keyword evidence="7 9" id="KW-0472">Membrane</keyword>
<dbReference type="InterPro" id="IPR052157">
    <property type="entry name" value="BCAA_transport_permease"/>
</dbReference>
<feature type="transmembrane region" description="Helical" evidence="9">
    <location>
        <begin position="17"/>
        <end position="40"/>
    </location>
</feature>
<evidence type="ECO:0000256" key="4">
    <source>
        <dbReference type="ARBA" id="ARBA00022692"/>
    </source>
</evidence>
<dbReference type="InterPro" id="IPR001851">
    <property type="entry name" value="ABC_transp_permease"/>
</dbReference>
<evidence type="ECO:0000256" key="1">
    <source>
        <dbReference type="ARBA" id="ARBA00004651"/>
    </source>
</evidence>
<dbReference type="GO" id="GO:0006865">
    <property type="term" value="P:amino acid transport"/>
    <property type="evidence" value="ECO:0007669"/>
    <property type="project" value="UniProtKB-KW"/>
</dbReference>
<evidence type="ECO:0000256" key="9">
    <source>
        <dbReference type="SAM" id="Phobius"/>
    </source>
</evidence>
<dbReference type="CDD" id="cd06582">
    <property type="entry name" value="TM_PBP1_LivH_like"/>
    <property type="match status" value="1"/>
</dbReference>
<dbReference type="AlphaFoldDB" id="A0A5K7YV50"/>
<feature type="transmembrane region" description="Helical" evidence="9">
    <location>
        <begin position="201"/>
        <end position="219"/>
    </location>
</feature>
<organism evidence="10 11">
    <name type="scientific">Desulfosarcina alkanivorans</name>
    <dbReference type="NCBI Taxonomy" id="571177"/>
    <lineage>
        <taxon>Bacteria</taxon>
        <taxon>Pseudomonadati</taxon>
        <taxon>Thermodesulfobacteriota</taxon>
        <taxon>Desulfobacteria</taxon>
        <taxon>Desulfobacterales</taxon>
        <taxon>Desulfosarcinaceae</taxon>
        <taxon>Desulfosarcina</taxon>
    </lineage>
</organism>
<feature type="transmembrane region" description="Helical" evidence="9">
    <location>
        <begin position="47"/>
        <end position="64"/>
    </location>
</feature>
<dbReference type="PANTHER" id="PTHR11795:SF445">
    <property type="entry name" value="AMINO ACID ABC TRANSPORTER PERMEASE PROTEIN"/>
    <property type="match status" value="1"/>
</dbReference>
<comment type="similarity">
    <text evidence="8">Belongs to the binding-protein-dependent transport system permease family. LivHM subfamily.</text>
</comment>
<keyword evidence="5" id="KW-0029">Amino-acid transport</keyword>
<feature type="transmembrane region" description="Helical" evidence="9">
    <location>
        <begin position="111"/>
        <end position="130"/>
    </location>
</feature>
<gene>
    <name evidence="10" type="ORF">DSCA_24870</name>
</gene>
<dbReference type="GO" id="GO:0022857">
    <property type="term" value="F:transmembrane transporter activity"/>
    <property type="evidence" value="ECO:0007669"/>
    <property type="project" value="InterPro"/>
</dbReference>
<evidence type="ECO:0000256" key="5">
    <source>
        <dbReference type="ARBA" id="ARBA00022970"/>
    </source>
</evidence>
<dbReference type="EMBL" id="AP021874">
    <property type="protein sequence ID" value="BBO68557.1"/>
    <property type="molecule type" value="Genomic_DNA"/>
</dbReference>
<evidence type="ECO:0000256" key="7">
    <source>
        <dbReference type="ARBA" id="ARBA00023136"/>
    </source>
</evidence>
<feature type="transmembrane region" description="Helical" evidence="9">
    <location>
        <begin position="70"/>
        <end position="91"/>
    </location>
</feature>
<dbReference type="OrthoDB" id="9810089at2"/>
<evidence type="ECO:0000313" key="10">
    <source>
        <dbReference type="EMBL" id="BBO68557.1"/>
    </source>
</evidence>
<dbReference type="GO" id="GO:0005886">
    <property type="term" value="C:plasma membrane"/>
    <property type="evidence" value="ECO:0007669"/>
    <property type="project" value="UniProtKB-SubCell"/>
</dbReference>
<dbReference type="RefSeq" id="WP_155316705.1">
    <property type="nucleotide sequence ID" value="NZ_AP021874.1"/>
</dbReference>
<keyword evidence="11" id="KW-1185">Reference proteome</keyword>
<proteinExistence type="inferred from homology"/>
<keyword evidence="2" id="KW-0813">Transport</keyword>
<dbReference type="Proteomes" id="UP000427906">
    <property type="component" value="Chromosome"/>
</dbReference>
<reference evidence="10 11" key="1">
    <citation type="submission" date="2019-11" db="EMBL/GenBank/DDBJ databases">
        <title>Comparative genomics of hydrocarbon-degrading Desulfosarcina strains.</title>
        <authorList>
            <person name="Watanabe M."/>
            <person name="Kojima H."/>
            <person name="Fukui M."/>
        </authorList>
    </citation>
    <scope>NUCLEOTIDE SEQUENCE [LARGE SCALE GENOMIC DNA]</scope>
    <source>
        <strain evidence="10 11">PL12</strain>
    </source>
</reference>
<accession>A0A5K7YV50</accession>
<keyword evidence="3" id="KW-1003">Cell membrane</keyword>
<feature type="transmembrane region" description="Helical" evidence="9">
    <location>
        <begin position="150"/>
        <end position="172"/>
    </location>
</feature>